<sequence length="1693" mass="186187">MRKCASGNRAVCQDCPPTNQARGSLLHLGLLTNQRRGMSFSEARHADQLVVRGGASLPSDSDHLKRKATTTTQYHNPGSWAYLGMMTFVLLTFMSCQPVMGIEVDIFPESGIIEVGEDLNITCILRNDSVAERDMSTSSLTSTSTLTLTSNDIVWYKDQDIIPFEDYYMVNDMSMISIVNASLTDAATYHCALFQDSNVGEFQSSMIQVGYIPQPATSLTCSSHNVLDYECEWDPIPTHIINESHTFQFIFNRNWNDCPELRPPNKCFISFSHHSGSMQEVRVVSSNDLGDDAVQTASFNPDAETIPLPPGNLTLTSRSSTALQASWALSADWDERFSSMLAYRLQWALESNPKNWLGELLCSSKPCEIRQLEPYTKYLVEVAAQYKYHKTKAWGEWSDPAEGRTDEAVPVGTVQNLQTSYLNGMSDYERNVQISWETVAEGEQRGPILGYFVTVIPHLQCVDQQTLEDAVNNTQIIMEGLDKFCSYTVQIKAFNSIGSGPVEDEEIEDMTTNPFPPSVVEAETLSHQSILVTWDKPTPVQGYISHYTVHWIQARGQDQGQSKEVPSSNLSYVVDGLEGYVSYSFKVSVTNKIGVSGWSTEVQITTDEWTPEASPTNVTVEPIMNNPNGLLVNWIDVSEEEAHGQVKGHHLYYCRVAEESISDPLCQLTISDCLDKRERQTFSETTQKPVTLTGVDPFSHYVIWISAFTSVGEGPTSRCPSSGLTSEGTPSQPLNASVLESTATSIALTWSPPLEKNGIIRNYTILVKSNSSTDQQEFYAGGVQSYLVEGLYGYVHYSLQVRACSIMCGAASDEVYRKTEIGVPQQPENLNVQPLSHNKVKVSWESPVHPNGPTVYYLVSYSHIEPTPRPVIYVRSSLTTTLANSMDDWIPTTELTMEMEVDCSQAPFLFQVVAVNIIDGSLTSGDAAEFVLSECIEIETTLSPLIWLILPGGAILLFALLVSLYYVQSKLGKSWPDPVYTDMVKNKKDMQPLSRPKRGEREEFDTIQNVCPPDLEEVVVAEEYPSQPYQCIMQTSMTDPLTDLLNLKSDIGKQAYLRTVSIDSGVPPSPQDHLDFSSSDDVFHAADYDTSDFMQDTYSFENPKVIVCQAGLGGKGGHLPKRSVSLSSSDGCGGLPAIEEDKFMDPILEKVPGDKNAIAVGASTSAQGEWLEDDDDEEEEDIAYMRISQLSSPLKKPQVLVKDQCAPVNQNKLDDLAEVHTAQRIEQTMSGCDSGCRSMASDSGYVSNNMAYMKFGLNEVDQETEFKAKPDDDYVSGPMTYSVLAIPQLGQQPRSLEQSLTSNYVTEESLAYTKLGMASTIAGNENVPITVAVVEQPTSKPCIETEGIGYVKLGDKHEDDGRTDGEVELSWSDMTLEPPSSCLSDYVRGVDLHKVLENKSELSESSGSPGSPICIPGDMVKVLPEITLDETKAKEKQQAVRSRTDSSSSSSGYGSDHRGQVSGYVVVSTQPQEHSDNYANLAFTSSESETDSDDVDVKSKKSVHLKDALKVGKCSESPGNNAGSGECDPSFVEYISNDSFGIGFVNDYPSPSKGNENLGFSDTTNPSVHSKEQSNCHQGRKRGSCKSVPGYITYNAVLGAEATGIATGVERLLSPATPDDASKRDIYQVPSRGCRELKHRTGRESDEGDDGYVPFGGDSGYVLRVLDGSQKTEEYMPMSPIKKSSCRIEEDCL</sequence>
<reference evidence="4" key="2">
    <citation type="submission" date="2021-01" db="UniProtKB">
        <authorList>
            <consortium name="EnsemblMetazoa"/>
        </authorList>
    </citation>
    <scope>IDENTIFICATION</scope>
</reference>
<dbReference type="FunFam" id="2.60.40.10:FF:003365">
    <property type="entry name" value="Uncharacterized protein"/>
    <property type="match status" value="1"/>
</dbReference>
<dbReference type="OMA" id="PLSHNKV"/>
<proteinExistence type="predicted"/>
<dbReference type="Pfam" id="PF00041">
    <property type="entry name" value="fn3"/>
    <property type="match status" value="4"/>
</dbReference>
<feature type="compositionally biased region" description="Polar residues" evidence="1">
    <location>
        <begin position="718"/>
        <end position="731"/>
    </location>
</feature>
<dbReference type="InterPro" id="IPR050713">
    <property type="entry name" value="RTP_Phos/Ushers"/>
</dbReference>
<dbReference type="KEGG" id="spu:100890386"/>
<feature type="domain" description="Fibronectin type-III" evidence="3">
    <location>
        <begin position="614"/>
        <end position="728"/>
    </location>
</feature>
<name>A0A7M7PHG6_STRPU</name>
<dbReference type="SUPFAM" id="SSF48726">
    <property type="entry name" value="Immunoglobulin"/>
    <property type="match status" value="1"/>
</dbReference>
<dbReference type="Proteomes" id="UP000007110">
    <property type="component" value="Unassembled WGS sequence"/>
</dbReference>
<dbReference type="InterPro" id="IPR003961">
    <property type="entry name" value="FN3_dom"/>
</dbReference>
<dbReference type="PANTHER" id="PTHR46957">
    <property type="entry name" value="CYTOKINE RECEPTOR"/>
    <property type="match status" value="1"/>
</dbReference>
<dbReference type="InterPro" id="IPR007110">
    <property type="entry name" value="Ig-like_dom"/>
</dbReference>
<feature type="domain" description="Fibronectin type-III" evidence="3">
    <location>
        <begin position="413"/>
        <end position="515"/>
    </location>
</feature>
<dbReference type="CDD" id="cd00063">
    <property type="entry name" value="FN3"/>
    <property type="match status" value="6"/>
</dbReference>
<organism evidence="4 5">
    <name type="scientific">Strongylocentrotus purpuratus</name>
    <name type="common">Purple sea urchin</name>
    <dbReference type="NCBI Taxonomy" id="7668"/>
    <lineage>
        <taxon>Eukaryota</taxon>
        <taxon>Metazoa</taxon>
        <taxon>Echinodermata</taxon>
        <taxon>Eleutherozoa</taxon>
        <taxon>Echinozoa</taxon>
        <taxon>Echinoidea</taxon>
        <taxon>Euechinoidea</taxon>
        <taxon>Echinacea</taxon>
        <taxon>Camarodonta</taxon>
        <taxon>Echinidea</taxon>
        <taxon>Strongylocentrotidae</taxon>
        <taxon>Strongylocentrotus</taxon>
    </lineage>
</organism>
<protein>
    <submittedName>
        <fullName evidence="4">Uncharacterized protein</fullName>
    </submittedName>
</protein>
<feature type="region of interest" description="Disordered" evidence="1">
    <location>
        <begin position="1553"/>
        <end position="1582"/>
    </location>
</feature>
<dbReference type="PANTHER" id="PTHR46957:SF3">
    <property type="entry name" value="CYTOKINE RECEPTOR"/>
    <property type="match status" value="1"/>
</dbReference>
<dbReference type="Gene3D" id="2.60.40.10">
    <property type="entry name" value="Immunoglobulins"/>
    <property type="match status" value="8"/>
</dbReference>
<feature type="region of interest" description="Disordered" evidence="1">
    <location>
        <begin position="711"/>
        <end position="731"/>
    </location>
</feature>
<feature type="domain" description="Fibronectin type-III" evidence="3">
    <location>
        <begin position="516"/>
        <end position="609"/>
    </location>
</feature>
<dbReference type="GeneID" id="100890386"/>
<feature type="domain" description="Fibronectin type-III" evidence="3">
    <location>
        <begin position="826"/>
        <end position="927"/>
    </location>
</feature>
<dbReference type="InterPro" id="IPR036116">
    <property type="entry name" value="FN3_sf"/>
</dbReference>
<dbReference type="GO" id="GO:0016020">
    <property type="term" value="C:membrane"/>
    <property type="evidence" value="ECO:0007669"/>
    <property type="project" value="UniProtKB-SubCell"/>
</dbReference>
<dbReference type="FunFam" id="2.60.40.10:FF:003807">
    <property type="match status" value="1"/>
</dbReference>
<evidence type="ECO:0000259" key="2">
    <source>
        <dbReference type="PROSITE" id="PS50835"/>
    </source>
</evidence>
<dbReference type="EnsemblMetazoa" id="XM_030995939">
    <property type="protein sequence ID" value="XP_030851799"/>
    <property type="gene ID" value="LOC100890386"/>
</dbReference>
<dbReference type="InParanoid" id="A0A7M7PHG6"/>
<evidence type="ECO:0000313" key="4">
    <source>
        <dbReference type="EnsemblMetazoa" id="XP_030851799"/>
    </source>
</evidence>
<dbReference type="SUPFAM" id="SSF49265">
    <property type="entry name" value="Fibronectin type III"/>
    <property type="match status" value="3"/>
</dbReference>
<feature type="region of interest" description="Disordered" evidence="1">
    <location>
        <begin position="1432"/>
        <end position="1459"/>
    </location>
</feature>
<feature type="compositionally biased region" description="Low complexity" evidence="1">
    <location>
        <begin position="1445"/>
        <end position="1454"/>
    </location>
</feature>
<dbReference type="OrthoDB" id="9987942at2759"/>
<accession>A0A7M7PHG6</accession>
<feature type="compositionally biased region" description="Basic and acidic residues" evidence="1">
    <location>
        <begin position="1432"/>
        <end position="1444"/>
    </location>
</feature>
<dbReference type="PROSITE" id="PS50853">
    <property type="entry name" value="FN3"/>
    <property type="match status" value="6"/>
</dbReference>
<feature type="domain" description="Fibronectin type-III" evidence="3">
    <location>
        <begin position="309"/>
        <end position="408"/>
    </location>
</feature>
<evidence type="ECO:0000313" key="5">
    <source>
        <dbReference type="Proteomes" id="UP000007110"/>
    </source>
</evidence>
<evidence type="ECO:0000259" key="3">
    <source>
        <dbReference type="PROSITE" id="PS50853"/>
    </source>
</evidence>
<feature type="domain" description="Fibronectin type-III" evidence="3">
    <location>
        <begin position="732"/>
        <end position="822"/>
    </location>
</feature>
<dbReference type="FunFam" id="2.60.40.10:FF:000133">
    <property type="entry name" value="Neogenin isoform 1"/>
    <property type="match status" value="2"/>
</dbReference>
<dbReference type="RefSeq" id="XP_030851799.1">
    <property type="nucleotide sequence ID" value="XM_030995939.1"/>
</dbReference>
<dbReference type="SMART" id="SM00060">
    <property type="entry name" value="FN3"/>
    <property type="match status" value="6"/>
</dbReference>
<reference evidence="5" key="1">
    <citation type="submission" date="2015-02" db="EMBL/GenBank/DDBJ databases">
        <title>Genome sequencing for Strongylocentrotus purpuratus.</title>
        <authorList>
            <person name="Murali S."/>
            <person name="Liu Y."/>
            <person name="Vee V."/>
            <person name="English A."/>
            <person name="Wang M."/>
            <person name="Skinner E."/>
            <person name="Han Y."/>
            <person name="Muzny D.M."/>
            <person name="Worley K.C."/>
            <person name="Gibbs R.A."/>
        </authorList>
    </citation>
    <scope>NUCLEOTIDE SEQUENCE</scope>
</reference>
<dbReference type="PROSITE" id="PS50835">
    <property type="entry name" value="IG_LIKE"/>
    <property type="match status" value="1"/>
</dbReference>
<feature type="domain" description="Ig-like" evidence="2">
    <location>
        <begin position="98"/>
        <end position="208"/>
    </location>
</feature>
<keyword evidence="5" id="KW-1185">Reference proteome</keyword>
<evidence type="ECO:0000256" key="1">
    <source>
        <dbReference type="SAM" id="MobiDB-lite"/>
    </source>
</evidence>
<feature type="compositionally biased region" description="Polar residues" evidence="1">
    <location>
        <begin position="1553"/>
        <end position="1568"/>
    </location>
</feature>
<dbReference type="InterPro" id="IPR013783">
    <property type="entry name" value="Ig-like_fold"/>
</dbReference>
<dbReference type="InterPro" id="IPR036179">
    <property type="entry name" value="Ig-like_dom_sf"/>
</dbReference>